<sequence length="159" mass="17240">MFHIREGRGEGSILIQVGSGVPSGVATAHHDSPNYRANVYNLNGIKILLFDRPWSRSNSSAFRLENNVLDISAIGLNEIEQIDRIRSRSATRAPRLNAFPILLFHVAPGAAGTPLPSPVIDKACAGGARGEITASADDKEINGLFLATRRHRTNRGEVF</sequence>
<gene>
    <name evidence="1" type="ORF">EVAR_24292_1</name>
</gene>
<protein>
    <submittedName>
        <fullName evidence="1">Uncharacterized protein</fullName>
    </submittedName>
</protein>
<organism evidence="1 2">
    <name type="scientific">Eumeta variegata</name>
    <name type="common">Bagworm moth</name>
    <name type="synonym">Eumeta japonica</name>
    <dbReference type="NCBI Taxonomy" id="151549"/>
    <lineage>
        <taxon>Eukaryota</taxon>
        <taxon>Metazoa</taxon>
        <taxon>Ecdysozoa</taxon>
        <taxon>Arthropoda</taxon>
        <taxon>Hexapoda</taxon>
        <taxon>Insecta</taxon>
        <taxon>Pterygota</taxon>
        <taxon>Neoptera</taxon>
        <taxon>Endopterygota</taxon>
        <taxon>Lepidoptera</taxon>
        <taxon>Glossata</taxon>
        <taxon>Ditrysia</taxon>
        <taxon>Tineoidea</taxon>
        <taxon>Psychidae</taxon>
        <taxon>Oiketicinae</taxon>
        <taxon>Eumeta</taxon>
    </lineage>
</organism>
<dbReference type="AlphaFoldDB" id="A0A4C1VF19"/>
<proteinExistence type="predicted"/>
<dbReference type="EMBL" id="BGZK01000329">
    <property type="protein sequence ID" value="GBP37160.1"/>
    <property type="molecule type" value="Genomic_DNA"/>
</dbReference>
<accession>A0A4C1VF19</accession>
<reference evidence="1 2" key="1">
    <citation type="journal article" date="2019" name="Commun. Biol.">
        <title>The bagworm genome reveals a unique fibroin gene that provides high tensile strength.</title>
        <authorList>
            <person name="Kono N."/>
            <person name="Nakamura H."/>
            <person name="Ohtoshi R."/>
            <person name="Tomita M."/>
            <person name="Numata K."/>
            <person name="Arakawa K."/>
        </authorList>
    </citation>
    <scope>NUCLEOTIDE SEQUENCE [LARGE SCALE GENOMIC DNA]</scope>
</reference>
<evidence type="ECO:0000313" key="2">
    <source>
        <dbReference type="Proteomes" id="UP000299102"/>
    </source>
</evidence>
<name>A0A4C1VF19_EUMVA</name>
<dbReference type="Proteomes" id="UP000299102">
    <property type="component" value="Unassembled WGS sequence"/>
</dbReference>
<keyword evidence="2" id="KW-1185">Reference proteome</keyword>
<evidence type="ECO:0000313" key="1">
    <source>
        <dbReference type="EMBL" id="GBP37160.1"/>
    </source>
</evidence>
<comment type="caution">
    <text evidence="1">The sequence shown here is derived from an EMBL/GenBank/DDBJ whole genome shotgun (WGS) entry which is preliminary data.</text>
</comment>